<name>A0ABV0JKA3_9CYAN</name>
<evidence type="ECO:0000313" key="2">
    <source>
        <dbReference type="EMBL" id="MEP0863862.1"/>
    </source>
</evidence>
<organism evidence="2 3">
    <name type="scientific">Funiculus sociatus GB2-A5</name>
    <dbReference type="NCBI Taxonomy" id="2933946"/>
    <lineage>
        <taxon>Bacteria</taxon>
        <taxon>Bacillati</taxon>
        <taxon>Cyanobacteriota</taxon>
        <taxon>Cyanophyceae</taxon>
        <taxon>Coleofasciculales</taxon>
        <taxon>Coleofasciculaceae</taxon>
        <taxon>Funiculus</taxon>
    </lineage>
</organism>
<accession>A0ABV0JKA3</accession>
<feature type="chain" id="PRO_5046631770" description="DUF302 domain-containing protein" evidence="1">
    <location>
        <begin position="31"/>
        <end position="182"/>
    </location>
</feature>
<comment type="caution">
    <text evidence="2">The sequence shown here is derived from an EMBL/GenBank/DDBJ whole genome shotgun (WGS) entry which is preliminary data.</text>
</comment>
<evidence type="ECO:0000256" key="1">
    <source>
        <dbReference type="SAM" id="SignalP"/>
    </source>
</evidence>
<proteinExistence type="predicted"/>
<reference evidence="2 3" key="1">
    <citation type="submission" date="2022-04" db="EMBL/GenBank/DDBJ databases">
        <title>Positive selection, recombination, and allopatry shape intraspecific diversity of widespread and dominant cyanobacteria.</title>
        <authorList>
            <person name="Wei J."/>
            <person name="Shu W."/>
            <person name="Hu C."/>
        </authorList>
    </citation>
    <scope>NUCLEOTIDE SEQUENCE [LARGE SCALE GENOMIC DNA]</scope>
    <source>
        <strain evidence="2 3">GB2-A5</strain>
    </source>
</reference>
<gene>
    <name evidence="2" type="ORF">NDI37_05200</name>
</gene>
<protein>
    <recommendedName>
        <fullName evidence="4">DUF302 domain-containing protein</fullName>
    </recommendedName>
</protein>
<keyword evidence="1" id="KW-0732">Signal</keyword>
<dbReference type="EMBL" id="JAMPKK010000007">
    <property type="protein sequence ID" value="MEP0863862.1"/>
    <property type="molecule type" value="Genomic_DNA"/>
</dbReference>
<sequence length="182" mass="20080">MLKKLAKTIASVAIAAGAVSTIGQSAIAQATNPGDIAINTIRIESTLDASARVRQGYFEVPNRNTTISAFGGRMRLYDAHMARMIALSHQFYCQQPYSGGIEKVMVWDYRANNGRINMGTFNMPCTLVEQTVSAYGLGRSVPMEVELPDGSIGVFNVRTLDIQDGRETRDFLRFVQSIRPER</sequence>
<feature type="signal peptide" evidence="1">
    <location>
        <begin position="1"/>
        <end position="30"/>
    </location>
</feature>
<dbReference type="Proteomes" id="UP001442494">
    <property type="component" value="Unassembled WGS sequence"/>
</dbReference>
<dbReference type="RefSeq" id="WP_190417466.1">
    <property type="nucleotide sequence ID" value="NZ_JAMPKK010000007.1"/>
</dbReference>
<evidence type="ECO:0000313" key="3">
    <source>
        <dbReference type="Proteomes" id="UP001442494"/>
    </source>
</evidence>
<evidence type="ECO:0008006" key="4">
    <source>
        <dbReference type="Google" id="ProtNLM"/>
    </source>
</evidence>
<keyword evidence="3" id="KW-1185">Reference proteome</keyword>